<evidence type="ECO:0000313" key="2">
    <source>
        <dbReference type="EMBL" id="CAA9389881.1"/>
    </source>
</evidence>
<organism evidence="2">
    <name type="scientific">uncultured Phycisphaerae bacterium</name>
    <dbReference type="NCBI Taxonomy" id="904963"/>
    <lineage>
        <taxon>Bacteria</taxon>
        <taxon>Pseudomonadati</taxon>
        <taxon>Planctomycetota</taxon>
        <taxon>Phycisphaerae</taxon>
        <taxon>environmental samples</taxon>
    </lineage>
</organism>
<name>A0A6J4NJW1_9BACT</name>
<feature type="compositionally biased region" description="Basic and acidic residues" evidence="1">
    <location>
        <begin position="86"/>
        <end position="96"/>
    </location>
</feature>
<dbReference type="EC" id="4.2.1.46" evidence="2"/>
<feature type="compositionally biased region" description="Basic and acidic residues" evidence="1">
    <location>
        <begin position="126"/>
        <end position="135"/>
    </location>
</feature>
<proteinExistence type="predicted"/>
<feature type="region of interest" description="Disordered" evidence="1">
    <location>
        <begin position="1"/>
        <end position="157"/>
    </location>
</feature>
<feature type="compositionally biased region" description="Basic residues" evidence="1">
    <location>
        <begin position="59"/>
        <end position="72"/>
    </location>
</feature>
<feature type="compositionally biased region" description="Basic and acidic residues" evidence="1">
    <location>
        <begin position="252"/>
        <end position="265"/>
    </location>
</feature>
<evidence type="ECO:0000256" key="1">
    <source>
        <dbReference type="SAM" id="MobiDB-lite"/>
    </source>
</evidence>
<feature type="compositionally biased region" description="Basic and acidic residues" evidence="1">
    <location>
        <begin position="48"/>
        <end position="58"/>
    </location>
</feature>
<feature type="region of interest" description="Disordered" evidence="1">
    <location>
        <begin position="240"/>
        <end position="305"/>
    </location>
</feature>
<feature type="compositionally biased region" description="Basic residues" evidence="1">
    <location>
        <begin position="266"/>
        <end position="284"/>
    </location>
</feature>
<feature type="non-terminal residue" evidence="2">
    <location>
        <position position="332"/>
    </location>
</feature>
<dbReference type="AlphaFoldDB" id="A0A6J4NJW1"/>
<keyword evidence="2" id="KW-0456">Lyase</keyword>
<feature type="compositionally biased region" description="Basic residues" evidence="1">
    <location>
        <begin position="1"/>
        <end position="17"/>
    </location>
</feature>
<sequence>GQAEHPRHRRRRVHRVARGPGVARARLQRDRRRQLLRLLRPLVEGDEPQEHPGPDRGRGDRHHRRRGHRPARRAGEAGRDPAPGGDGRRAPVDRAARVLRARKRRGHDAPAPGGGEAQGGQVPVREQLERVRQRGEGAVQRGRRGRGADQPVRGDEAGGGADLLHVLAPVQAAGRVPAVLHRVRPAAAARPGDPQVHAAHQPGRADPVLRRRLDEPRLHLRRGHRLGHPRRAGAVRTVPRLQPGRLGPGDAEAAHRGTRARDRQAGHHRPAARAARRRGAHVRGPHPLDGGTRLQAEGGAARGAQAVRRVVPRVRPPLHAARRGQGEEQLRV</sequence>
<feature type="compositionally biased region" description="Low complexity" evidence="1">
    <location>
        <begin position="296"/>
        <end position="305"/>
    </location>
</feature>
<dbReference type="GO" id="GO:0008460">
    <property type="term" value="F:dTDP-glucose 4,6-dehydratase activity"/>
    <property type="evidence" value="ECO:0007669"/>
    <property type="project" value="UniProtKB-EC"/>
</dbReference>
<protein>
    <submittedName>
        <fullName evidence="2">dTDP-glucose 4,6-dehydratase</fullName>
        <ecNumber evidence="2">4.2.1.46</ecNumber>
    </submittedName>
</protein>
<dbReference type="EMBL" id="CADCUQ010000262">
    <property type="protein sequence ID" value="CAA9389881.1"/>
    <property type="molecule type" value="Genomic_DNA"/>
</dbReference>
<accession>A0A6J4NJW1</accession>
<feature type="compositionally biased region" description="Basic residues" evidence="1">
    <location>
        <begin position="97"/>
        <end position="106"/>
    </location>
</feature>
<feature type="non-terminal residue" evidence="2">
    <location>
        <position position="1"/>
    </location>
</feature>
<gene>
    <name evidence="2" type="ORF">AVDCRST_MAG64-1133</name>
</gene>
<reference evidence="2" key="1">
    <citation type="submission" date="2020-02" db="EMBL/GenBank/DDBJ databases">
        <authorList>
            <person name="Meier V. D."/>
        </authorList>
    </citation>
    <scope>NUCLEOTIDE SEQUENCE</scope>
    <source>
        <strain evidence="2">AVDCRST_MAG64</strain>
    </source>
</reference>